<proteinExistence type="predicted"/>
<accession>A0A1G2JM85</accession>
<comment type="caution">
    <text evidence="1">The sequence shown here is derived from an EMBL/GenBank/DDBJ whole genome shotgun (WGS) entry which is preliminary data.</text>
</comment>
<dbReference type="Proteomes" id="UP000178935">
    <property type="component" value="Unassembled WGS sequence"/>
</dbReference>
<evidence type="ECO:0000313" key="1">
    <source>
        <dbReference type="EMBL" id="OGZ88257.1"/>
    </source>
</evidence>
<dbReference type="EMBL" id="MHPU01000027">
    <property type="protein sequence ID" value="OGZ88257.1"/>
    <property type="molecule type" value="Genomic_DNA"/>
</dbReference>
<sequence>MLRERVVFRFSDEDIRQALVASALAQLPLPPEGWRWTVPDLPKENPGPSGWVEVVFMERRTSVVE</sequence>
<reference evidence="1 2" key="1">
    <citation type="journal article" date="2016" name="Nat. Commun.">
        <title>Thousands of microbial genomes shed light on interconnected biogeochemical processes in an aquifer system.</title>
        <authorList>
            <person name="Anantharaman K."/>
            <person name="Brown C.T."/>
            <person name="Hug L.A."/>
            <person name="Sharon I."/>
            <person name="Castelle C.J."/>
            <person name="Probst A.J."/>
            <person name="Thomas B.C."/>
            <person name="Singh A."/>
            <person name="Wilkins M.J."/>
            <person name="Karaoz U."/>
            <person name="Brodie E.L."/>
            <person name="Williams K.H."/>
            <person name="Hubbard S.S."/>
            <person name="Banfield J.F."/>
        </authorList>
    </citation>
    <scope>NUCLEOTIDE SEQUENCE [LARGE SCALE GENOMIC DNA]</scope>
</reference>
<evidence type="ECO:0000313" key="2">
    <source>
        <dbReference type="Proteomes" id="UP000178935"/>
    </source>
</evidence>
<organism evidence="1 2">
    <name type="scientific">Candidatus Staskawiczbacteria bacterium RIFOXYD1_FULL_32_13</name>
    <dbReference type="NCBI Taxonomy" id="1802234"/>
    <lineage>
        <taxon>Bacteria</taxon>
        <taxon>Candidatus Staskawicziibacteriota</taxon>
    </lineage>
</organism>
<dbReference type="AlphaFoldDB" id="A0A1G2JM85"/>
<name>A0A1G2JM85_9BACT</name>
<gene>
    <name evidence="1" type="ORF">A2561_04860</name>
</gene>
<protein>
    <submittedName>
        <fullName evidence="1">Uncharacterized protein</fullName>
    </submittedName>
</protein>